<keyword evidence="2 10" id="KW-0813">Transport</keyword>
<evidence type="ECO:0000313" key="15">
    <source>
        <dbReference type="EMBL" id="NSL87526.1"/>
    </source>
</evidence>
<dbReference type="Gene3D" id="2.60.40.1120">
    <property type="entry name" value="Carboxypeptidase-like, regulatory domain"/>
    <property type="match status" value="1"/>
</dbReference>
<evidence type="ECO:0000256" key="10">
    <source>
        <dbReference type="PROSITE-ProRule" id="PRU01360"/>
    </source>
</evidence>
<keyword evidence="7 10" id="KW-0472">Membrane</keyword>
<comment type="similarity">
    <text evidence="10 11">Belongs to the TonB-dependent receptor family.</text>
</comment>
<accession>A0A9Q5D0E4</accession>
<dbReference type="GO" id="GO:0044718">
    <property type="term" value="P:siderophore transmembrane transport"/>
    <property type="evidence" value="ECO:0007669"/>
    <property type="project" value="TreeGrafter"/>
</dbReference>
<evidence type="ECO:0000259" key="13">
    <source>
        <dbReference type="Pfam" id="PF00593"/>
    </source>
</evidence>
<dbReference type="GO" id="GO:0015344">
    <property type="term" value="F:siderophore uptake transmembrane transporter activity"/>
    <property type="evidence" value="ECO:0007669"/>
    <property type="project" value="TreeGrafter"/>
</dbReference>
<dbReference type="InterPro" id="IPR012910">
    <property type="entry name" value="Plug_dom"/>
</dbReference>
<dbReference type="Gene3D" id="2.170.130.10">
    <property type="entry name" value="TonB-dependent receptor, plug domain"/>
    <property type="match status" value="1"/>
</dbReference>
<dbReference type="Proteomes" id="UP000281028">
    <property type="component" value="Unassembled WGS sequence"/>
</dbReference>
<dbReference type="OrthoDB" id="9768177at2"/>
<evidence type="ECO:0000256" key="2">
    <source>
        <dbReference type="ARBA" id="ARBA00022448"/>
    </source>
</evidence>
<dbReference type="PANTHER" id="PTHR30069:SF29">
    <property type="entry name" value="HEMOGLOBIN AND HEMOGLOBIN-HAPTOGLOBIN-BINDING PROTEIN 1-RELATED"/>
    <property type="match status" value="1"/>
</dbReference>
<dbReference type="EMBL" id="RIAR02000001">
    <property type="protein sequence ID" value="NSL87526.1"/>
    <property type="molecule type" value="Genomic_DNA"/>
</dbReference>
<dbReference type="Pfam" id="PF07715">
    <property type="entry name" value="Plug"/>
    <property type="match status" value="1"/>
</dbReference>
<keyword evidence="3 10" id="KW-1134">Transmembrane beta strand</keyword>
<keyword evidence="16" id="KW-1185">Reference proteome</keyword>
<organism evidence="15 16">
    <name type="scientific">Chitinophaga solisilvae</name>
    <dbReference type="NCBI Taxonomy" id="1233460"/>
    <lineage>
        <taxon>Bacteria</taxon>
        <taxon>Pseudomonadati</taxon>
        <taxon>Bacteroidota</taxon>
        <taxon>Chitinophagia</taxon>
        <taxon>Chitinophagales</taxon>
        <taxon>Chitinophagaceae</taxon>
        <taxon>Chitinophaga</taxon>
    </lineage>
</organism>
<proteinExistence type="inferred from homology"/>
<dbReference type="AlphaFoldDB" id="A0A9Q5D0E4"/>
<dbReference type="InterPro" id="IPR039426">
    <property type="entry name" value="TonB-dep_rcpt-like"/>
</dbReference>
<dbReference type="Pfam" id="PF00593">
    <property type="entry name" value="TonB_dep_Rec_b-barrel"/>
    <property type="match status" value="1"/>
</dbReference>
<evidence type="ECO:0000256" key="8">
    <source>
        <dbReference type="ARBA" id="ARBA00023170"/>
    </source>
</evidence>
<feature type="domain" description="TonB-dependent receptor plug" evidence="14">
    <location>
        <begin position="219"/>
        <end position="321"/>
    </location>
</feature>
<dbReference type="Pfam" id="PF13715">
    <property type="entry name" value="CarbopepD_reg_2"/>
    <property type="match status" value="1"/>
</dbReference>
<evidence type="ECO:0000256" key="12">
    <source>
        <dbReference type="SAM" id="MobiDB-lite"/>
    </source>
</evidence>
<evidence type="ECO:0000313" key="16">
    <source>
        <dbReference type="Proteomes" id="UP000281028"/>
    </source>
</evidence>
<evidence type="ECO:0000256" key="9">
    <source>
        <dbReference type="ARBA" id="ARBA00023237"/>
    </source>
</evidence>
<evidence type="ECO:0000256" key="11">
    <source>
        <dbReference type="RuleBase" id="RU003357"/>
    </source>
</evidence>
<sequence length="1135" mass="125560">MQSNLRHHLRYPKKRIKPLVMLMLTALPFTESYSAFSQALKHVVPGMEVKKGSLSSAISTLQQKGAVKISFDRQATGSVQVEKNAWKDQTVSNILTDLLNNTGLTFEERQNTIIIYPAADKNNGVQQERRITGRVTDGKDPLPGAVVALKGSTQGALTDVKGNFSFTTANTGELVLSISMIGYKTQEIAYTGAPLNVVLQISSKELSQVLVVGYGTQSKTKITGAITDVKLDKLSSRSVNNVAEALQGKAPGVTVQNQGGDPTSTPKVYIRGMGGINGESPLYVVDGSIYDGPINPADIESISVLKDAAAAIYGVRASGGVVLITTKKGKEGKISVNLDAKNGFQQAWKTLKVLNAEEFNNVMNQAADNGGKPRKDVYNPAKNPDGNVTRTDWMKEIFRTAKVQEYNLDITGGTEKSKFYIGMGYRKQDGILLNTFSERYNLRVNGEHQITPWLKFGENISYVQSNGNGANTTSSYTGAIIAASFYTPSVTPYNDKGGFNGLPKDWAGGYGDVINPVAYLQRLDNKTPKSTLLINPYVEVKLPANLLFRSNLSFNKVFETQKEFTSRVLEIGKIFDFNSLRLYHNNLNDVLAEQTLSYDKQLRDHHFNAVGGFSYQRRQYDIDQSVVTGFNDESPKYRYPQNAAQYDPEGTFGFKNTEVLQSLFARLNYDYKAKYLFSVIGRRDGSSLVSPQNRYRNYYSASAGWVLTNEQFMRNLAIDKTLSFLKLRTSYGKLGNLGSLGYDGVNPLMLKTQTYFGLNPAINPGYAEKAIANPELTWAESYQFNAGIDAGFFQNRLNLTADYFVKRTEKMLLKKPALMTDGVPEGTWQNVGRVNDHGIELGLTFNSKSDAAFQYSVSANIASVTNKLIELGLGSKVYPTSDINVRSSLTPVRIEEGYPLYYYYLVKSAGIFQTQQEIDNYTYTNKDGVTSKIQPNAKPGDLKFLDVSGPDGKPDGKIDNNDRQYAGASYPKFTYGFSFNASYKGFDINIFAQGVKGNKLFNAMKFTGLAPLITSQGYNLLADVKKAWTPENTNTNIPRVVIGDPNANFGTNSDWYLEDGSYLRIKNVTLGYTLPEVLTRRVHLQKLRVYVTGNNLLTFTKYTGMDPEVGTDTYGIDLGRYPQARTLLVGLNVNF</sequence>
<dbReference type="InterPro" id="IPR008969">
    <property type="entry name" value="CarboxyPept-like_regulatory"/>
</dbReference>
<dbReference type="PROSITE" id="PS52016">
    <property type="entry name" value="TONB_DEPENDENT_REC_3"/>
    <property type="match status" value="1"/>
</dbReference>
<keyword evidence="8 15" id="KW-0675">Receptor</keyword>
<evidence type="ECO:0000256" key="6">
    <source>
        <dbReference type="ARBA" id="ARBA00023077"/>
    </source>
</evidence>
<dbReference type="SUPFAM" id="SSF49464">
    <property type="entry name" value="Carboxypeptidase regulatory domain-like"/>
    <property type="match status" value="1"/>
</dbReference>
<dbReference type="InterPro" id="IPR023997">
    <property type="entry name" value="TonB-dep_OMP_SusC/RagA_CS"/>
</dbReference>
<evidence type="ECO:0000259" key="14">
    <source>
        <dbReference type="Pfam" id="PF07715"/>
    </source>
</evidence>
<comment type="caution">
    <text evidence="15">The sequence shown here is derived from an EMBL/GenBank/DDBJ whole genome shotgun (WGS) entry which is preliminary data.</text>
</comment>
<feature type="domain" description="TonB-dependent receptor-like beta-barrel" evidence="13">
    <location>
        <begin position="589"/>
        <end position="1096"/>
    </location>
</feature>
<dbReference type="GO" id="GO:0009279">
    <property type="term" value="C:cell outer membrane"/>
    <property type="evidence" value="ECO:0007669"/>
    <property type="project" value="UniProtKB-SubCell"/>
</dbReference>
<keyword evidence="9 10" id="KW-0998">Cell outer membrane</keyword>
<comment type="subcellular location">
    <subcellularLocation>
        <location evidence="1 10">Cell outer membrane</location>
        <topology evidence="1 10">Multi-pass membrane protein</topology>
    </subcellularLocation>
</comment>
<dbReference type="Gene3D" id="2.40.170.20">
    <property type="entry name" value="TonB-dependent receptor, beta-barrel domain"/>
    <property type="match status" value="1"/>
</dbReference>
<dbReference type="InterPro" id="IPR000531">
    <property type="entry name" value="Beta-barrel_TonB"/>
</dbReference>
<keyword evidence="6 11" id="KW-0798">TonB box</keyword>
<reference evidence="15" key="1">
    <citation type="submission" date="2020-05" db="EMBL/GenBank/DDBJ databases">
        <title>Chitinophaga laudate sp. nov., isolated from a tropical peat swamp.</title>
        <authorList>
            <person name="Goh C.B.S."/>
            <person name="Lee M.S."/>
            <person name="Parimannan S."/>
            <person name="Pasbakhsh P."/>
            <person name="Yule C.M."/>
            <person name="Rajandas H."/>
            <person name="Loke S."/>
            <person name="Croft L."/>
            <person name="Tan J.B.L."/>
        </authorList>
    </citation>
    <scope>NUCLEOTIDE SEQUENCE</scope>
    <source>
        <strain evidence="15">Mgbs1</strain>
    </source>
</reference>
<evidence type="ECO:0000256" key="1">
    <source>
        <dbReference type="ARBA" id="ARBA00004571"/>
    </source>
</evidence>
<dbReference type="InterPro" id="IPR023996">
    <property type="entry name" value="TonB-dep_OMP_SusC/RagA"/>
</dbReference>
<feature type="region of interest" description="Disordered" evidence="12">
    <location>
        <begin position="366"/>
        <end position="385"/>
    </location>
</feature>
<dbReference type="InterPro" id="IPR037066">
    <property type="entry name" value="Plug_dom_sf"/>
</dbReference>
<dbReference type="NCBIfam" id="TIGR04056">
    <property type="entry name" value="OMP_RagA_SusC"/>
    <property type="match status" value="1"/>
</dbReference>
<keyword evidence="5" id="KW-0732">Signal</keyword>
<evidence type="ECO:0000256" key="5">
    <source>
        <dbReference type="ARBA" id="ARBA00022729"/>
    </source>
</evidence>
<dbReference type="Gene3D" id="3.55.50.30">
    <property type="match status" value="1"/>
</dbReference>
<dbReference type="NCBIfam" id="TIGR04057">
    <property type="entry name" value="SusC_RagA_signa"/>
    <property type="match status" value="1"/>
</dbReference>
<evidence type="ECO:0000256" key="7">
    <source>
        <dbReference type="ARBA" id="ARBA00023136"/>
    </source>
</evidence>
<dbReference type="SUPFAM" id="SSF56935">
    <property type="entry name" value="Porins"/>
    <property type="match status" value="1"/>
</dbReference>
<keyword evidence="4 10" id="KW-0812">Transmembrane</keyword>
<name>A0A9Q5D0E4_9BACT</name>
<evidence type="ECO:0000256" key="4">
    <source>
        <dbReference type="ARBA" id="ARBA00022692"/>
    </source>
</evidence>
<evidence type="ECO:0000256" key="3">
    <source>
        <dbReference type="ARBA" id="ARBA00022452"/>
    </source>
</evidence>
<protein>
    <submittedName>
        <fullName evidence="15">TonB-dependent receptor</fullName>
    </submittedName>
</protein>
<gene>
    <name evidence="15" type="ORF">ECE50_011825</name>
</gene>
<dbReference type="InterPro" id="IPR036942">
    <property type="entry name" value="Beta-barrel_TonB_sf"/>
</dbReference>
<dbReference type="PANTHER" id="PTHR30069">
    <property type="entry name" value="TONB-DEPENDENT OUTER MEMBRANE RECEPTOR"/>
    <property type="match status" value="1"/>
</dbReference>